<protein>
    <submittedName>
        <fullName evidence="1">Uncharacterized protein</fullName>
    </submittedName>
</protein>
<sequence length="26" mass="3098">MSYFTRLCRLQDTSNANQIHCLKIKL</sequence>
<proteinExistence type="predicted"/>
<reference evidence="1" key="1">
    <citation type="submission" date="2014-11" db="EMBL/GenBank/DDBJ databases">
        <authorList>
            <person name="Amaro Gonzalez C."/>
        </authorList>
    </citation>
    <scope>NUCLEOTIDE SEQUENCE</scope>
</reference>
<organism evidence="1">
    <name type="scientific">Anguilla anguilla</name>
    <name type="common">European freshwater eel</name>
    <name type="synonym">Muraena anguilla</name>
    <dbReference type="NCBI Taxonomy" id="7936"/>
    <lineage>
        <taxon>Eukaryota</taxon>
        <taxon>Metazoa</taxon>
        <taxon>Chordata</taxon>
        <taxon>Craniata</taxon>
        <taxon>Vertebrata</taxon>
        <taxon>Euteleostomi</taxon>
        <taxon>Actinopterygii</taxon>
        <taxon>Neopterygii</taxon>
        <taxon>Teleostei</taxon>
        <taxon>Anguilliformes</taxon>
        <taxon>Anguillidae</taxon>
        <taxon>Anguilla</taxon>
    </lineage>
</organism>
<dbReference type="AlphaFoldDB" id="A0A0E9QL39"/>
<name>A0A0E9QL39_ANGAN</name>
<accession>A0A0E9QL39</accession>
<dbReference type="EMBL" id="GBXM01091537">
    <property type="protein sequence ID" value="JAH17040.1"/>
    <property type="molecule type" value="Transcribed_RNA"/>
</dbReference>
<reference evidence="1" key="2">
    <citation type="journal article" date="2015" name="Fish Shellfish Immunol.">
        <title>Early steps in the European eel (Anguilla anguilla)-Vibrio vulnificus interaction in the gills: Role of the RtxA13 toxin.</title>
        <authorList>
            <person name="Callol A."/>
            <person name="Pajuelo D."/>
            <person name="Ebbesson L."/>
            <person name="Teles M."/>
            <person name="MacKenzie S."/>
            <person name="Amaro C."/>
        </authorList>
    </citation>
    <scope>NUCLEOTIDE SEQUENCE</scope>
</reference>
<evidence type="ECO:0000313" key="1">
    <source>
        <dbReference type="EMBL" id="JAH17040.1"/>
    </source>
</evidence>